<reference evidence="1" key="1">
    <citation type="submission" date="2023-04" db="EMBL/GenBank/DDBJ databases">
        <title>Ambrosiozyma monospora NBRC 10751.</title>
        <authorList>
            <person name="Ichikawa N."/>
            <person name="Sato H."/>
            <person name="Tonouchi N."/>
        </authorList>
    </citation>
    <scope>NUCLEOTIDE SEQUENCE</scope>
    <source>
        <strain evidence="1">NBRC 10751</strain>
    </source>
</reference>
<dbReference type="EMBL" id="BSXS01013000">
    <property type="protein sequence ID" value="GMF03389.1"/>
    <property type="molecule type" value="Genomic_DNA"/>
</dbReference>
<name>A0ACB5U6I7_AMBMO</name>
<keyword evidence="2" id="KW-1185">Reference proteome</keyword>
<evidence type="ECO:0000313" key="2">
    <source>
        <dbReference type="Proteomes" id="UP001165064"/>
    </source>
</evidence>
<dbReference type="Proteomes" id="UP001165064">
    <property type="component" value="Unassembled WGS sequence"/>
</dbReference>
<evidence type="ECO:0000313" key="1">
    <source>
        <dbReference type="EMBL" id="GMF03389.1"/>
    </source>
</evidence>
<accession>A0ACB5U6I7</accession>
<proteinExistence type="predicted"/>
<protein>
    <submittedName>
        <fullName evidence="1">Unnamed protein product</fullName>
    </submittedName>
</protein>
<gene>
    <name evidence="1" type="ORF">Amon02_001176900</name>
</gene>
<sequence>MACREQKLKCDKLQPCCSRCDARGRQCVYVEHRKTGPKPKPKPKPKSKLKSQSVPASSGMSNIGGIDSNIDNGFIGENFQFTNKRKQPSLNTDTMSSTERREHELGIEEFGLTMADINKMHSHWVSTRKIIFLNSMKRYLYYLKHEPTTVLHFSYSMWALVALELPEYSAFARRLHNRSIELYDAYLSKLGKVDNFSTLYLLYHLLTRTYFQFVMGGEIQFTLALTTTVKITQLAGYDKLDSKLLSSNSMVQN</sequence>
<organism evidence="1 2">
    <name type="scientific">Ambrosiozyma monospora</name>
    <name type="common">Yeast</name>
    <name type="synonym">Endomycopsis monosporus</name>
    <dbReference type="NCBI Taxonomy" id="43982"/>
    <lineage>
        <taxon>Eukaryota</taxon>
        <taxon>Fungi</taxon>
        <taxon>Dikarya</taxon>
        <taxon>Ascomycota</taxon>
        <taxon>Saccharomycotina</taxon>
        <taxon>Pichiomycetes</taxon>
        <taxon>Pichiales</taxon>
        <taxon>Pichiaceae</taxon>
        <taxon>Ambrosiozyma</taxon>
    </lineage>
</organism>
<comment type="caution">
    <text evidence="1">The sequence shown here is derived from an EMBL/GenBank/DDBJ whole genome shotgun (WGS) entry which is preliminary data.</text>
</comment>